<dbReference type="EMBL" id="JAEAOA010001453">
    <property type="protein sequence ID" value="KAK3612561.1"/>
    <property type="molecule type" value="Genomic_DNA"/>
</dbReference>
<reference evidence="1" key="2">
    <citation type="journal article" date="2021" name="Genome Biol. Evol.">
        <title>Developing a high-quality reference genome for a parasitic bivalve with doubly uniparental inheritance (Bivalvia: Unionida).</title>
        <authorList>
            <person name="Smith C.H."/>
        </authorList>
    </citation>
    <scope>NUCLEOTIDE SEQUENCE</scope>
    <source>
        <strain evidence="1">CHS0354</strain>
        <tissue evidence="1">Mantle</tissue>
    </source>
</reference>
<dbReference type="PANTHER" id="PTHR36960:SF1">
    <property type="entry name" value="SI:DKEY-32E6.3"/>
    <property type="match status" value="1"/>
</dbReference>
<organism evidence="1 2">
    <name type="scientific">Potamilus streckersoni</name>
    <dbReference type="NCBI Taxonomy" id="2493646"/>
    <lineage>
        <taxon>Eukaryota</taxon>
        <taxon>Metazoa</taxon>
        <taxon>Spiralia</taxon>
        <taxon>Lophotrochozoa</taxon>
        <taxon>Mollusca</taxon>
        <taxon>Bivalvia</taxon>
        <taxon>Autobranchia</taxon>
        <taxon>Heteroconchia</taxon>
        <taxon>Palaeoheterodonta</taxon>
        <taxon>Unionida</taxon>
        <taxon>Unionoidea</taxon>
        <taxon>Unionidae</taxon>
        <taxon>Ambleminae</taxon>
        <taxon>Lampsilini</taxon>
        <taxon>Potamilus</taxon>
    </lineage>
</organism>
<dbReference type="PANTHER" id="PTHR36960">
    <property type="entry name" value="SI:DKEY-32E6.3"/>
    <property type="match status" value="1"/>
</dbReference>
<evidence type="ECO:0000313" key="2">
    <source>
        <dbReference type="Proteomes" id="UP001195483"/>
    </source>
</evidence>
<keyword evidence="2" id="KW-1185">Reference proteome</keyword>
<proteinExistence type="predicted"/>
<gene>
    <name evidence="1" type="ORF">CHS0354_024548</name>
</gene>
<protein>
    <submittedName>
        <fullName evidence="1">Uncharacterized protein</fullName>
    </submittedName>
</protein>
<sequence>MSGKENRKLILHFDVNKTIVPLDSATGESLEEVLNILVSRLLWRKEKVGKSKLDYLSQNHVQQGSARYKESSNFCYSGADRKSGFESLKKALQWNSPYVEEDHRTLTIIGRDNCRYHFILPSFYKLLQYMVKEDRDFVIIFRSFGFDTKNVLESIKSFASKVCSNSSSYNNIGCLIDKISTNLCSLHRKSDDCFELKTGKSNGTSLYSERDIYDCLTQSAGIWGIKDDYLHWSNCNYNTSSGKPLWIKPSDTSVQHIFFDDNIRPGQPDSIVDIRVFSDESPTSFRPVTKEEQYVFSNMNLAPVNLSHAILDEDYFIRNLRQCERNYSAFLEKYGK</sequence>
<evidence type="ECO:0000313" key="1">
    <source>
        <dbReference type="EMBL" id="KAK3612561.1"/>
    </source>
</evidence>
<accession>A0AAE0TLD4</accession>
<comment type="caution">
    <text evidence="1">The sequence shown here is derived from an EMBL/GenBank/DDBJ whole genome shotgun (WGS) entry which is preliminary data.</text>
</comment>
<reference evidence="1" key="3">
    <citation type="submission" date="2023-05" db="EMBL/GenBank/DDBJ databases">
        <authorList>
            <person name="Smith C.H."/>
        </authorList>
    </citation>
    <scope>NUCLEOTIDE SEQUENCE</scope>
    <source>
        <strain evidence="1">CHS0354</strain>
        <tissue evidence="1">Mantle</tissue>
    </source>
</reference>
<dbReference type="AlphaFoldDB" id="A0AAE0TLD4"/>
<reference evidence="1" key="1">
    <citation type="journal article" date="2021" name="Genome Biol. Evol.">
        <title>A High-Quality Reference Genome for a Parasitic Bivalve with Doubly Uniparental Inheritance (Bivalvia: Unionida).</title>
        <authorList>
            <person name="Smith C.H."/>
        </authorList>
    </citation>
    <scope>NUCLEOTIDE SEQUENCE</scope>
    <source>
        <strain evidence="1">CHS0354</strain>
    </source>
</reference>
<dbReference type="Proteomes" id="UP001195483">
    <property type="component" value="Unassembled WGS sequence"/>
</dbReference>
<name>A0AAE0TLD4_9BIVA</name>